<comment type="caution">
    <text evidence="2">The sequence shown here is derived from an EMBL/GenBank/DDBJ whole genome shotgun (WGS) entry which is preliminary data.</text>
</comment>
<organism evidence="2 3">
    <name type="scientific">Kutzneria chonburiensis</name>
    <dbReference type="NCBI Taxonomy" id="1483604"/>
    <lineage>
        <taxon>Bacteria</taxon>
        <taxon>Bacillati</taxon>
        <taxon>Actinomycetota</taxon>
        <taxon>Actinomycetes</taxon>
        <taxon>Pseudonocardiales</taxon>
        <taxon>Pseudonocardiaceae</taxon>
        <taxon>Kutzneria</taxon>
    </lineage>
</organism>
<accession>A0ABV6MS41</accession>
<sequence length="92" mass="10526">MSAVEVYLLWHIRHSSDQHADADGNLVWDEEDGDHPKILGVYSTEQRAQDRIERARRDPGFADEPDCFMIDRYVVDRDHWADGFVSVQGPGG</sequence>
<dbReference type="InterPro" id="IPR055760">
    <property type="entry name" value="DUF7336"/>
</dbReference>
<feature type="domain" description="DUF7336" evidence="1">
    <location>
        <begin position="35"/>
        <end position="84"/>
    </location>
</feature>
<protein>
    <recommendedName>
        <fullName evidence="1">DUF7336 domain-containing protein</fullName>
    </recommendedName>
</protein>
<evidence type="ECO:0000313" key="3">
    <source>
        <dbReference type="Proteomes" id="UP001589810"/>
    </source>
</evidence>
<proteinExistence type="predicted"/>
<dbReference type="Pfam" id="PF24024">
    <property type="entry name" value="DUF7336"/>
    <property type="match status" value="1"/>
</dbReference>
<keyword evidence="3" id="KW-1185">Reference proteome</keyword>
<evidence type="ECO:0000259" key="1">
    <source>
        <dbReference type="Pfam" id="PF24024"/>
    </source>
</evidence>
<name>A0ABV6MS41_9PSEU</name>
<dbReference type="Proteomes" id="UP001589810">
    <property type="component" value="Unassembled WGS sequence"/>
</dbReference>
<evidence type="ECO:0000313" key="2">
    <source>
        <dbReference type="EMBL" id="MFC0543110.1"/>
    </source>
</evidence>
<gene>
    <name evidence="2" type="ORF">ACFFH7_16540</name>
</gene>
<dbReference type="EMBL" id="JBHLUD010000004">
    <property type="protein sequence ID" value="MFC0543110.1"/>
    <property type="molecule type" value="Genomic_DNA"/>
</dbReference>
<dbReference type="RefSeq" id="WP_379794067.1">
    <property type="nucleotide sequence ID" value="NZ_JBHLUD010000004.1"/>
</dbReference>
<reference evidence="2 3" key="1">
    <citation type="submission" date="2024-09" db="EMBL/GenBank/DDBJ databases">
        <authorList>
            <person name="Sun Q."/>
            <person name="Mori K."/>
        </authorList>
    </citation>
    <scope>NUCLEOTIDE SEQUENCE [LARGE SCALE GENOMIC DNA]</scope>
    <source>
        <strain evidence="2 3">TBRC 1432</strain>
    </source>
</reference>